<name>A0ABR6BTH0_9PSEU</name>
<organism evidence="3 4">
    <name type="scientific">Kutzneria viridogrisea</name>
    <dbReference type="NCBI Taxonomy" id="47990"/>
    <lineage>
        <taxon>Bacteria</taxon>
        <taxon>Bacillati</taxon>
        <taxon>Actinomycetota</taxon>
        <taxon>Actinomycetes</taxon>
        <taxon>Pseudonocardiales</taxon>
        <taxon>Pseudonocardiaceae</taxon>
        <taxon>Kutzneria</taxon>
    </lineage>
</organism>
<dbReference type="EMBL" id="JACJID010000006">
    <property type="protein sequence ID" value="MBA8930221.1"/>
    <property type="molecule type" value="Genomic_DNA"/>
</dbReference>
<gene>
    <name evidence="3" type="ORF">BC739_007454</name>
</gene>
<feature type="transmembrane region" description="Helical" evidence="1">
    <location>
        <begin position="75"/>
        <end position="97"/>
    </location>
</feature>
<feature type="transmembrane region" description="Helical" evidence="1">
    <location>
        <begin position="222"/>
        <end position="241"/>
    </location>
</feature>
<dbReference type="InterPro" id="IPR046675">
    <property type="entry name" value="DUF6545"/>
</dbReference>
<dbReference type="Pfam" id="PF20182">
    <property type="entry name" value="DUF6545"/>
    <property type="match status" value="1"/>
</dbReference>
<accession>A0ABR6BTH0</accession>
<dbReference type="InterPro" id="IPR050039">
    <property type="entry name" value="MAB_1171c-like"/>
</dbReference>
<evidence type="ECO:0000313" key="3">
    <source>
        <dbReference type="EMBL" id="MBA8930221.1"/>
    </source>
</evidence>
<comment type="caution">
    <text evidence="3">The sequence shown here is derived from an EMBL/GenBank/DDBJ whole genome shotgun (WGS) entry which is preliminary data.</text>
</comment>
<feature type="transmembrane region" description="Helical" evidence="1">
    <location>
        <begin position="12"/>
        <end position="30"/>
    </location>
</feature>
<protein>
    <recommendedName>
        <fullName evidence="2">DUF6545 domain-containing protein</fullName>
    </recommendedName>
</protein>
<keyword evidence="1" id="KW-0812">Transmembrane</keyword>
<proteinExistence type="predicted"/>
<feature type="transmembrane region" description="Helical" evidence="1">
    <location>
        <begin position="185"/>
        <end position="202"/>
    </location>
</feature>
<keyword evidence="1" id="KW-1133">Transmembrane helix</keyword>
<dbReference type="RefSeq" id="WP_052360433.1">
    <property type="nucleotide sequence ID" value="NZ_BAAABQ010000034.1"/>
</dbReference>
<feature type="domain" description="DUF6545" evidence="2">
    <location>
        <begin position="254"/>
        <end position="386"/>
    </location>
</feature>
<reference evidence="3 4" key="1">
    <citation type="submission" date="2020-08" db="EMBL/GenBank/DDBJ databases">
        <title>Genomic Encyclopedia of Archaeal and Bacterial Type Strains, Phase II (KMG-II): from individual species to whole genera.</title>
        <authorList>
            <person name="Goeker M."/>
        </authorList>
    </citation>
    <scope>NUCLEOTIDE SEQUENCE [LARGE SCALE GENOMIC DNA]</scope>
    <source>
        <strain evidence="3 4">DSM 43850</strain>
    </source>
</reference>
<dbReference type="NCBIfam" id="NF042915">
    <property type="entry name" value="MAB_1171c_fam"/>
    <property type="match status" value="1"/>
</dbReference>
<evidence type="ECO:0000313" key="4">
    <source>
        <dbReference type="Proteomes" id="UP000517916"/>
    </source>
</evidence>
<feature type="transmembrane region" description="Helical" evidence="1">
    <location>
        <begin position="148"/>
        <end position="165"/>
    </location>
</feature>
<dbReference type="Proteomes" id="UP000517916">
    <property type="component" value="Unassembled WGS sequence"/>
</dbReference>
<sequence>MAVTDLKDISFPVSAGLCVAAFGYKLPALFTARRDSALVALLAALVFKAVAFTLSIAAVSAWVDATTGVPNLAALGIHSFGGPLFGAAMLVVVAHWLHPPEVAARRSRWILLAALAVLVSMVGLWLTAEVGVGARSVHFLVDNADRPVVVAYLLLYVVSAAVALVETTRLAVGYARRIGDRWLRAGLRLIALGSVVYLGYYANRLSAAVAAPLNLEPLNWEFLTPVATGIGMPLIVIGLTIPSWGERLARLGSWLADYRAHRSLYPLWRDVSAAVPQVVLDPPTGQLGELHYELYRRVIEIRDGWLVLRPYMSAEQAEELTERGQRAGLSGDRLRAAVRAAQLTAALRARAAGQQVAADGYAAEDEGTDLRAEIAWLVRVSRAYARSPLDRSN</sequence>
<feature type="transmembrane region" description="Helical" evidence="1">
    <location>
        <begin position="37"/>
        <end position="63"/>
    </location>
</feature>
<feature type="transmembrane region" description="Helical" evidence="1">
    <location>
        <begin position="109"/>
        <end position="128"/>
    </location>
</feature>
<keyword evidence="1" id="KW-0472">Membrane</keyword>
<keyword evidence="4" id="KW-1185">Reference proteome</keyword>
<evidence type="ECO:0000259" key="2">
    <source>
        <dbReference type="Pfam" id="PF20182"/>
    </source>
</evidence>
<evidence type="ECO:0000256" key="1">
    <source>
        <dbReference type="SAM" id="Phobius"/>
    </source>
</evidence>